<dbReference type="InterPro" id="IPR044835">
    <property type="entry name" value="ARF_plant"/>
</dbReference>
<dbReference type="InterPro" id="IPR014729">
    <property type="entry name" value="Rossmann-like_a/b/a_fold"/>
</dbReference>
<dbReference type="AlphaFoldDB" id="A0AAQ3KM71"/>
<protein>
    <submittedName>
        <fullName evidence="2">Glutamine--tRNA ligase-like</fullName>
    </submittedName>
</protein>
<dbReference type="GO" id="GO:0005634">
    <property type="term" value="C:nucleus"/>
    <property type="evidence" value="ECO:0007669"/>
    <property type="project" value="InterPro"/>
</dbReference>
<organism evidence="2 3">
    <name type="scientific">Canna indica</name>
    <name type="common">Indian-shot</name>
    <dbReference type="NCBI Taxonomy" id="4628"/>
    <lineage>
        <taxon>Eukaryota</taxon>
        <taxon>Viridiplantae</taxon>
        <taxon>Streptophyta</taxon>
        <taxon>Embryophyta</taxon>
        <taxon>Tracheophyta</taxon>
        <taxon>Spermatophyta</taxon>
        <taxon>Magnoliopsida</taxon>
        <taxon>Liliopsida</taxon>
        <taxon>Zingiberales</taxon>
        <taxon>Cannaceae</taxon>
        <taxon>Canna</taxon>
    </lineage>
</organism>
<name>A0AAQ3KM71_9LILI</name>
<accession>A0AAQ3KM71</accession>
<gene>
    <name evidence="2" type="ORF">Cni_G19886</name>
</gene>
<evidence type="ECO:0000259" key="1">
    <source>
        <dbReference type="Pfam" id="PF06507"/>
    </source>
</evidence>
<dbReference type="InterPro" id="IPR010525">
    <property type="entry name" value="ARF_dom"/>
</dbReference>
<dbReference type="Proteomes" id="UP001327560">
    <property type="component" value="Chromosome 6"/>
</dbReference>
<dbReference type="GO" id="GO:0003677">
    <property type="term" value="F:DNA binding"/>
    <property type="evidence" value="ECO:0007669"/>
    <property type="project" value="InterPro"/>
</dbReference>
<reference evidence="2 3" key="1">
    <citation type="submission" date="2023-10" db="EMBL/GenBank/DDBJ databases">
        <title>Chromosome-scale genome assembly provides insights into flower coloration mechanisms of Canna indica.</title>
        <authorList>
            <person name="Li C."/>
        </authorList>
    </citation>
    <scope>NUCLEOTIDE SEQUENCE [LARGE SCALE GENOMIC DNA]</scope>
    <source>
        <tissue evidence="2">Flower</tissue>
    </source>
</reference>
<keyword evidence="2" id="KW-0436">Ligase</keyword>
<keyword evidence="3" id="KW-1185">Reference proteome</keyword>
<dbReference type="GO" id="GO:0006355">
    <property type="term" value="P:regulation of DNA-templated transcription"/>
    <property type="evidence" value="ECO:0007669"/>
    <property type="project" value="InterPro"/>
</dbReference>
<evidence type="ECO:0000313" key="2">
    <source>
        <dbReference type="EMBL" id="WOL11125.1"/>
    </source>
</evidence>
<dbReference type="EMBL" id="CP136895">
    <property type="protein sequence ID" value="WOL11125.1"/>
    <property type="molecule type" value="Genomic_DNA"/>
</dbReference>
<dbReference type="Gene3D" id="3.40.50.620">
    <property type="entry name" value="HUPs"/>
    <property type="match status" value="1"/>
</dbReference>
<dbReference type="PANTHER" id="PTHR31384">
    <property type="entry name" value="AUXIN RESPONSE FACTOR 4-RELATED"/>
    <property type="match status" value="1"/>
</dbReference>
<dbReference type="GO" id="GO:0016874">
    <property type="term" value="F:ligase activity"/>
    <property type="evidence" value="ECO:0007669"/>
    <property type="project" value="UniProtKB-KW"/>
</dbReference>
<dbReference type="PANTHER" id="PTHR31384:SF115">
    <property type="entry name" value="AUXIN RESPONSE FACTOR 6"/>
    <property type="match status" value="1"/>
</dbReference>
<dbReference type="Gene3D" id="2.30.30.1040">
    <property type="match status" value="1"/>
</dbReference>
<evidence type="ECO:0000313" key="3">
    <source>
        <dbReference type="Proteomes" id="UP001327560"/>
    </source>
</evidence>
<sequence length="100" mass="11387">MSKGKLNRLVIEKWVDGWDDPRLMPLAGLQRCGVSSTASLSEELELQEGIVVNFFIRGIGITRRYMGTITWIDNIDPVNWPNSHWRSVKVGWDESTAGQR</sequence>
<feature type="domain" description="Auxin response factor" evidence="1">
    <location>
        <begin position="62"/>
        <end position="99"/>
    </location>
</feature>
<proteinExistence type="predicted"/>
<dbReference type="GO" id="GO:0009725">
    <property type="term" value="P:response to hormone"/>
    <property type="evidence" value="ECO:0007669"/>
    <property type="project" value="InterPro"/>
</dbReference>
<dbReference type="Pfam" id="PF06507">
    <property type="entry name" value="ARF_AD"/>
    <property type="match status" value="1"/>
</dbReference>